<name>A0A1F5VJD1_9BACT</name>
<sequence>MKGKSWYPDQVKEQIETGWSQAQKIVQDISKVQLTLIPILLKKRSKKSIAVKQLKSYRINKQSIIQRDCGSSLSEILKIMNV</sequence>
<accession>A0A1F5VJD1</accession>
<dbReference type="STRING" id="1817863.A2Y62_22155"/>
<proteinExistence type="predicted"/>
<organism evidence="1 2">
    <name type="scientific">Candidatus Fischerbacteria bacterium RBG_13_37_8</name>
    <dbReference type="NCBI Taxonomy" id="1817863"/>
    <lineage>
        <taxon>Bacteria</taxon>
        <taxon>Candidatus Fischeribacteriota</taxon>
    </lineage>
</organism>
<dbReference type="EMBL" id="MFGW01000162">
    <property type="protein sequence ID" value="OGF63563.1"/>
    <property type="molecule type" value="Genomic_DNA"/>
</dbReference>
<evidence type="ECO:0000313" key="2">
    <source>
        <dbReference type="Proteomes" id="UP000178943"/>
    </source>
</evidence>
<gene>
    <name evidence="1" type="ORF">A2Y62_22155</name>
</gene>
<comment type="caution">
    <text evidence="1">The sequence shown here is derived from an EMBL/GenBank/DDBJ whole genome shotgun (WGS) entry which is preliminary data.</text>
</comment>
<protein>
    <submittedName>
        <fullName evidence="1">Uncharacterized protein</fullName>
    </submittedName>
</protein>
<reference evidence="1 2" key="1">
    <citation type="journal article" date="2016" name="Nat. Commun.">
        <title>Thousands of microbial genomes shed light on interconnected biogeochemical processes in an aquifer system.</title>
        <authorList>
            <person name="Anantharaman K."/>
            <person name="Brown C.T."/>
            <person name="Hug L.A."/>
            <person name="Sharon I."/>
            <person name="Castelle C.J."/>
            <person name="Probst A.J."/>
            <person name="Thomas B.C."/>
            <person name="Singh A."/>
            <person name="Wilkins M.J."/>
            <person name="Karaoz U."/>
            <person name="Brodie E.L."/>
            <person name="Williams K.H."/>
            <person name="Hubbard S.S."/>
            <person name="Banfield J.F."/>
        </authorList>
    </citation>
    <scope>NUCLEOTIDE SEQUENCE [LARGE SCALE GENOMIC DNA]</scope>
</reference>
<dbReference type="Proteomes" id="UP000178943">
    <property type="component" value="Unassembled WGS sequence"/>
</dbReference>
<evidence type="ECO:0000313" key="1">
    <source>
        <dbReference type="EMBL" id="OGF63563.1"/>
    </source>
</evidence>
<dbReference type="AlphaFoldDB" id="A0A1F5VJD1"/>